<accession>A0A975BD25</accession>
<reference evidence="2" key="1">
    <citation type="journal article" date="2021" name="Microb. Physiol.">
        <title>Proteogenomic Insights into the Physiology of Marine, Sulfate-Reducing, Filamentous Desulfonema limicola and Desulfonema magnum.</title>
        <authorList>
            <person name="Schnaars V."/>
            <person name="Wohlbrand L."/>
            <person name="Scheve S."/>
            <person name="Hinrichs C."/>
            <person name="Reinhardt R."/>
            <person name="Rabus R."/>
        </authorList>
    </citation>
    <scope>NUCLEOTIDE SEQUENCE</scope>
    <source>
        <strain evidence="2">5ac10</strain>
    </source>
</reference>
<dbReference type="Proteomes" id="UP000663720">
    <property type="component" value="Chromosome"/>
</dbReference>
<gene>
    <name evidence="2" type="ORF">dnl_56310</name>
</gene>
<name>A0A975BD25_9BACT</name>
<protein>
    <submittedName>
        <fullName evidence="2">DUF4065</fullName>
    </submittedName>
</protein>
<feature type="domain" description="Antitoxin SocA-like Panacea" evidence="1">
    <location>
        <begin position="34"/>
        <end position="144"/>
    </location>
</feature>
<evidence type="ECO:0000259" key="1">
    <source>
        <dbReference type="Pfam" id="PF13274"/>
    </source>
</evidence>
<evidence type="ECO:0000313" key="2">
    <source>
        <dbReference type="EMBL" id="QTA83236.1"/>
    </source>
</evidence>
<organism evidence="2 3">
    <name type="scientific">Desulfonema limicola</name>
    <dbReference type="NCBI Taxonomy" id="45656"/>
    <lineage>
        <taxon>Bacteria</taxon>
        <taxon>Pseudomonadati</taxon>
        <taxon>Thermodesulfobacteriota</taxon>
        <taxon>Desulfobacteria</taxon>
        <taxon>Desulfobacterales</taxon>
        <taxon>Desulfococcaceae</taxon>
        <taxon>Desulfonema</taxon>
    </lineage>
</organism>
<dbReference type="Pfam" id="PF13274">
    <property type="entry name" value="SocA_Panacea"/>
    <property type="match status" value="1"/>
</dbReference>
<dbReference type="AlphaFoldDB" id="A0A975BD25"/>
<dbReference type="InterPro" id="IPR025272">
    <property type="entry name" value="SocA_Panacea"/>
</dbReference>
<evidence type="ECO:0000313" key="3">
    <source>
        <dbReference type="Proteomes" id="UP000663720"/>
    </source>
</evidence>
<proteinExistence type="predicted"/>
<dbReference type="KEGG" id="dli:dnl_56310"/>
<keyword evidence="3" id="KW-1185">Reference proteome</keyword>
<dbReference type="RefSeq" id="WP_207689042.1">
    <property type="nucleotide sequence ID" value="NZ_CP061799.1"/>
</dbReference>
<sequence>MSNPIQFKISYDKTTEVIIWLANMKPGIDIYHVAKILFYADKMHINKYGRPITGDTYIRMPYGPVPSGVRDLITENSWLSPKQLEHIKSSLIIDKSDNSYKLAATREPNMKYFSKTDIACLKNSLSEYGDMSFDELYNSTHSEKCYYETDPNEKIDYALLIDDDNPFKSEILENMEEISQYIQV</sequence>
<dbReference type="EMBL" id="CP061799">
    <property type="protein sequence ID" value="QTA83236.1"/>
    <property type="molecule type" value="Genomic_DNA"/>
</dbReference>